<feature type="transmembrane region" description="Helical" evidence="1">
    <location>
        <begin position="72"/>
        <end position="98"/>
    </location>
</feature>
<reference evidence="2 3" key="1">
    <citation type="journal article" date="2001" name="Proc. Natl. Acad. Sci. U.S.A.">
        <title>Complete genomic sequence of Pasteurella multocida Pm70.</title>
        <authorList>
            <person name="May B.J."/>
            <person name="Zhang Q."/>
            <person name="Li L.L."/>
            <person name="Paustian M.L."/>
            <person name="Whittam T.S."/>
            <person name="Kapur V."/>
        </authorList>
    </citation>
    <scope>NUCLEOTIDE SEQUENCE [LARGE SCALE GENOMIC DNA]</scope>
    <source>
        <strain evidence="2 3">Pm70</strain>
    </source>
</reference>
<evidence type="ECO:0000256" key="1">
    <source>
        <dbReference type="SAM" id="Phobius"/>
    </source>
</evidence>
<dbReference type="STRING" id="272843.PM1963"/>
<protein>
    <submittedName>
        <fullName evidence="2">Uncharacterized protein</fullName>
    </submittedName>
</protein>
<dbReference type="HOGENOM" id="CLU_2155929_0_0_6"/>
<gene>
    <name evidence="2" type="ordered locus">PM1963</name>
</gene>
<dbReference type="AlphaFoldDB" id="Q9CJN4"/>
<name>Q9CJN4_PASMU</name>
<evidence type="ECO:0000313" key="3">
    <source>
        <dbReference type="Proteomes" id="UP000000809"/>
    </source>
</evidence>
<accession>Q9CJN4</accession>
<evidence type="ECO:0000313" key="2">
    <source>
        <dbReference type="EMBL" id="AAK04047.1"/>
    </source>
</evidence>
<dbReference type="KEGG" id="pmu:PM1963"/>
<dbReference type="EMBL" id="AE004439">
    <property type="protein sequence ID" value="AAK04047.1"/>
    <property type="molecule type" value="Genomic_DNA"/>
</dbReference>
<keyword evidence="1" id="KW-1133">Transmembrane helix</keyword>
<dbReference type="EnsemblBacteria" id="AAK04047">
    <property type="protein sequence ID" value="AAK04047"/>
    <property type="gene ID" value="PM1963"/>
</dbReference>
<organism evidence="2 3">
    <name type="scientific">Pasteurella multocida (strain Pm70)</name>
    <dbReference type="NCBI Taxonomy" id="272843"/>
    <lineage>
        <taxon>Bacteria</taxon>
        <taxon>Pseudomonadati</taxon>
        <taxon>Pseudomonadota</taxon>
        <taxon>Gammaproteobacteria</taxon>
        <taxon>Pasteurellales</taxon>
        <taxon>Pasteurellaceae</taxon>
        <taxon>Pasteurella</taxon>
    </lineage>
</organism>
<dbReference type="Proteomes" id="UP000000809">
    <property type="component" value="Chromosome"/>
</dbReference>
<sequence length="111" mass="13095">MVFHIHDRKYRIKISLHVITQSQKPKRTIKIAFYTYTFLKILHKNKLNTKILFDSLILIGNMKTVTVSKQGFFYLCLPCVLYLSTFCSHSHCAARLWIKNSKISHKLDPHM</sequence>
<proteinExistence type="predicted"/>
<keyword evidence="1" id="KW-0472">Membrane</keyword>
<keyword evidence="1" id="KW-0812">Transmembrane</keyword>
<keyword evidence="3" id="KW-1185">Reference proteome</keyword>